<evidence type="ECO:0000313" key="1">
    <source>
        <dbReference type="EMBL" id="KRZ63412.1"/>
    </source>
</evidence>
<organism evidence="1 2">
    <name type="scientific">Trichinella nativa</name>
    <dbReference type="NCBI Taxonomy" id="6335"/>
    <lineage>
        <taxon>Eukaryota</taxon>
        <taxon>Metazoa</taxon>
        <taxon>Ecdysozoa</taxon>
        <taxon>Nematoda</taxon>
        <taxon>Enoplea</taxon>
        <taxon>Dorylaimia</taxon>
        <taxon>Trichinellida</taxon>
        <taxon>Trichinellidae</taxon>
        <taxon>Trichinella</taxon>
    </lineage>
</organism>
<comment type="caution">
    <text evidence="1">The sequence shown here is derived from an EMBL/GenBank/DDBJ whole genome shotgun (WGS) entry which is preliminary data.</text>
</comment>
<name>A0A0V1LVF1_9BILA</name>
<dbReference type="Proteomes" id="UP000054721">
    <property type="component" value="Unassembled WGS sequence"/>
</dbReference>
<keyword evidence="2" id="KW-1185">Reference proteome</keyword>
<evidence type="ECO:0000313" key="2">
    <source>
        <dbReference type="Proteomes" id="UP000054721"/>
    </source>
</evidence>
<dbReference type="AlphaFoldDB" id="A0A0V1LVF1"/>
<gene>
    <name evidence="1" type="ORF">T02_12187</name>
</gene>
<protein>
    <submittedName>
        <fullName evidence="1">Uncharacterized protein</fullName>
    </submittedName>
</protein>
<reference evidence="1 2" key="1">
    <citation type="submission" date="2015-05" db="EMBL/GenBank/DDBJ databases">
        <title>Evolution of Trichinella species and genotypes.</title>
        <authorList>
            <person name="Korhonen P.K."/>
            <person name="Edoardo P."/>
            <person name="Giuseppe L.R."/>
            <person name="Gasser R.B."/>
        </authorList>
    </citation>
    <scope>NUCLEOTIDE SEQUENCE [LARGE SCALE GENOMIC DNA]</scope>
    <source>
        <strain evidence="1">ISS10</strain>
    </source>
</reference>
<sequence length="77" mass="8978">MFLKRWKLIASSQRIERAICILSQSSSFDSYTFCASCQSARVNWHVLQASLWLQFCTLCALIVLIKEKKYNNNNSDR</sequence>
<accession>A0A0V1LVF1</accession>
<dbReference type="EMBL" id="JYDW01000001">
    <property type="protein sequence ID" value="KRZ63412.1"/>
    <property type="molecule type" value="Genomic_DNA"/>
</dbReference>
<proteinExistence type="predicted"/>